<dbReference type="RefSeq" id="WP_088453854.1">
    <property type="nucleotide sequence ID" value="NZ_JACHXO010000009.1"/>
</dbReference>
<accession>A0ABR6GXP9</accession>
<protein>
    <recommendedName>
        <fullName evidence="1">TniQ domain-containing protein</fullName>
    </recommendedName>
</protein>
<name>A0ABR6GXP9_9BURK</name>
<reference evidence="2 3" key="1">
    <citation type="submission" date="2020-08" db="EMBL/GenBank/DDBJ databases">
        <title>Genomic Encyclopedia of Type Strains, Phase III (KMG-III): the genomes of soil and plant-associated and newly described type strains.</title>
        <authorList>
            <person name="Whitman W."/>
        </authorList>
    </citation>
    <scope>NUCLEOTIDE SEQUENCE [LARGE SCALE GENOMIC DNA]</scope>
    <source>
        <strain evidence="2 3">CECT 7247</strain>
    </source>
</reference>
<dbReference type="Proteomes" id="UP000574369">
    <property type="component" value="Unassembled WGS sequence"/>
</dbReference>
<proteinExistence type="predicted"/>
<evidence type="ECO:0000313" key="2">
    <source>
        <dbReference type="EMBL" id="MBB3196886.1"/>
    </source>
</evidence>
<evidence type="ECO:0000259" key="1">
    <source>
        <dbReference type="Pfam" id="PF06527"/>
    </source>
</evidence>
<sequence>MELTYHLEPKADESPLGYYRRLASANDFRNWREFASLAGTSTSRTGLLSRPEHIAATYNLPTAWTASITQREESLKALRSLHRGHHDVVCPHCLGEDMYLRTGWEHCYVTACPTHRTVLVERCPACDSFLSINRERIEQCDCGQDLALIPTATATPVQLWLSARLMAVRGAPMSQLPDLADASPADVAELVRTLCLYFDPVAPAPRRNAASPGSVSEAVEFLAPLETLLVDWPAAYEQHVRSRIAAGPGNARTLKALLGPWFRHLLTVASAGSLKAFLSPVIRIASTEFDGVIGMEDEGHWDDLRYVRLKDAAKHGHMTVPTLKRAIAARQIEHRSRRFGTKGKVFEVLREDLERIVEARSGWVTEAEACRSLGVSPKVLGNMAAAGLVEADYDWVKDVLKGGPFRTRAIEDVRATLMANQAESPTTGELIAFADLTSRRLGDNTAIQALMRAIRAGEVRAQGPAEDVGQLQYKLADVRRFFGTPLLEAGLSVSQLAKLTGWKHECIDHWIERGLLHSFSIVLRGQPCRVVMPAQLLEFNRTYMPLADLAKLAGGRSSLLAKRLAPVGVIPGRATADGAQRGALVKLTDVAALAVAAANAGRLELRDGRAGRPMPSRRCTPREGN</sequence>
<keyword evidence="3" id="KW-1185">Reference proteome</keyword>
<dbReference type="Pfam" id="PF06527">
    <property type="entry name" value="TniQ"/>
    <property type="match status" value="1"/>
</dbReference>
<comment type="caution">
    <text evidence="2">The sequence shown here is derived from an EMBL/GenBank/DDBJ whole genome shotgun (WGS) entry which is preliminary data.</text>
</comment>
<evidence type="ECO:0000313" key="3">
    <source>
        <dbReference type="Proteomes" id="UP000574369"/>
    </source>
</evidence>
<feature type="domain" description="TniQ" evidence="1">
    <location>
        <begin position="5"/>
        <end position="119"/>
    </location>
</feature>
<dbReference type="EMBL" id="JACHXO010000009">
    <property type="protein sequence ID" value="MBB3196886.1"/>
    <property type="molecule type" value="Genomic_DNA"/>
</dbReference>
<gene>
    <name evidence="2" type="ORF">FHS28_004311</name>
</gene>
<dbReference type="InterPro" id="IPR009492">
    <property type="entry name" value="TniQ"/>
</dbReference>
<organism evidence="2 3">
    <name type="scientific">Roseateles terrae</name>
    <dbReference type="NCBI Taxonomy" id="431060"/>
    <lineage>
        <taxon>Bacteria</taxon>
        <taxon>Pseudomonadati</taxon>
        <taxon>Pseudomonadota</taxon>
        <taxon>Betaproteobacteria</taxon>
        <taxon>Burkholderiales</taxon>
        <taxon>Sphaerotilaceae</taxon>
        <taxon>Roseateles</taxon>
    </lineage>
</organism>